<sequence length="625" mass="72023">MKFKRILYKRNNSETNLVAVFEVVSAATFSVSAFLLIFNVWRRQEGYLQLLEESRCKGVSRQKNIVKGGLVVYFVIWELFTWFLMHDSEHFLGQNHSSPQNNTDTPLGSESDLEQYLNRAMYWGFTVTYTHTYSFFVFVEGVFFALAFALRQFGAEFQTRLKDIKEGDGNLIDKGLQLYRQLKKTNDFVREMYGDTLLASYISFLAYTVEAPHIFLGRRGEAEKAIFIFYTFTTIIWILAAEFHYRAHQAILEWTTFYSECDSLCLEDRLKMFSIRLEVTTYPVFCLFFHTAVMFSVISLILLGGVQLKNNLEPSLVDLFESVSNFSNCVTVALLIFILWRRTEKYLELIESTRVTLRHAKKIKILIAWSIVTWFMLHDDAHYGSLRNLNKYFLARNTSYNLTSLQFCSQNGFECIFYLGQSIVFVLASNFFVLNTGFFLMLVLAMGQRGKSFESELKIGNKILSIQKGNELYRKLKNMTSLITQLCGNKVMAFYITSVCYYAQAPHIFLGKRGNTEKLLMAYFTLTSFVWILAAEFHKNVQETVLQWIVNHSANENLTTDDRLKLLSLSNEMTADPVALSSRYFSVTYQQLSAMLGLVVTYGIIIFQLHNGMTGNIPGNCSSLS</sequence>
<feature type="transmembrane region" description="Helical" evidence="1">
    <location>
        <begin position="323"/>
        <end position="340"/>
    </location>
</feature>
<dbReference type="EMBL" id="CAXLJM020000034">
    <property type="protein sequence ID" value="CAL8102548.1"/>
    <property type="molecule type" value="Genomic_DNA"/>
</dbReference>
<keyword evidence="1" id="KW-1133">Transmembrane helix</keyword>
<accession>A0ABP1QGT3</accession>
<organism evidence="2 3">
    <name type="scientific">Orchesella dallaii</name>
    <dbReference type="NCBI Taxonomy" id="48710"/>
    <lineage>
        <taxon>Eukaryota</taxon>
        <taxon>Metazoa</taxon>
        <taxon>Ecdysozoa</taxon>
        <taxon>Arthropoda</taxon>
        <taxon>Hexapoda</taxon>
        <taxon>Collembola</taxon>
        <taxon>Entomobryomorpha</taxon>
        <taxon>Entomobryoidea</taxon>
        <taxon>Orchesellidae</taxon>
        <taxon>Orchesellinae</taxon>
        <taxon>Orchesella</taxon>
    </lineage>
</organism>
<feature type="transmembrane region" description="Helical" evidence="1">
    <location>
        <begin position="589"/>
        <end position="607"/>
    </location>
</feature>
<dbReference type="Proteomes" id="UP001642540">
    <property type="component" value="Unassembled WGS sequence"/>
</dbReference>
<proteinExistence type="predicted"/>
<name>A0ABP1QGT3_9HEXA</name>
<feature type="transmembrane region" description="Helical" evidence="1">
    <location>
        <begin position="227"/>
        <end position="245"/>
    </location>
</feature>
<protein>
    <recommendedName>
        <fullName evidence="4">Gustatory receptor</fullName>
    </recommendedName>
</protein>
<evidence type="ECO:0000313" key="3">
    <source>
        <dbReference type="Proteomes" id="UP001642540"/>
    </source>
</evidence>
<evidence type="ECO:0000313" key="2">
    <source>
        <dbReference type="EMBL" id="CAL8102548.1"/>
    </source>
</evidence>
<keyword evidence="1" id="KW-0472">Membrane</keyword>
<feature type="transmembrane region" description="Helical" evidence="1">
    <location>
        <begin position="131"/>
        <end position="150"/>
    </location>
</feature>
<comment type="caution">
    <text evidence="2">The sequence shown here is derived from an EMBL/GenBank/DDBJ whole genome shotgun (WGS) entry which is preliminary data.</text>
</comment>
<keyword evidence="3" id="KW-1185">Reference proteome</keyword>
<feature type="transmembrane region" description="Helical" evidence="1">
    <location>
        <begin position="65"/>
        <end position="85"/>
    </location>
</feature>
<evidence type="ECO:0008006" key="4">
    <source>
        <dbReference type="Google" id="ProtNLM"/>
    </source>
</evidence>
<feature type="transmembrane region" description="Helical" evidence="1">
    <location>
        <begin position="361"/>
        <end position="377"/>
    </location>
</feature>
<reference evidence="2 3" key="1">
    <citation type="submission" date="2024-08" db="EMBL/GenBank/DDBJ databases">
        <authorList>
            <person name="Cucini C."/>
            <person name="Frati F."/>
        </authorList>
    </citation>
    <scope>NUCLEOTIDE SEQUENCE [LARGE SCALE GENOMIC DNA]</scope>
</reference>
<gene>
    <name evidence="2" type="ORF">ODALV1_LOCUS11177</name>
</gene>
<feature type="transmembrane region" description="Helical" evidence="1">
    <location>
        <begin position="423"/>
        <end position="445"/>
    </location>
</feature>
<keyword evidence="1" id="KW-0812">Transmembrane</keyword>
<evidence type="ECO:0000256" key="1">
    <source>
        <dbReference type="SAM" id="Phobius"/>
    </source>
</evidence>
<feature type="transmembrane region" description="Helical" evidence="1">
    <location>
        <begin position="279"/>
        <end position="303"/>
    </location>
</feature>
<feature type="transmembrane region" description="Helical" evidence="1">
    <location>
        <begin position="20"/>
        <end position="41"/>
    </location>
</feature>
<feature type="transmembrane region" description="Helical" evidence="1">
    <location>
        <begin position="519"/>
        <end position="538"/>
    </location>
</feature>